<dbReference type="EMBL" id="LNZH02000173">
    <property type="protein sequence ID" value="OCB88681.1"/>
    <property type="molecule type" value="Genomic_DNA"/>
</dbReference>
<comment type="similarity">
    <text evidence="2 10">Belongs to the complex I LYR family. SDHAF3 subfamily.</text>
</comment>
<dbReference type="GO" id="GO:0005759">
    <property type="term" value="C:mitochondrial matrix"/>
    <property type="evidence" value="ECO:0007669"/>
    <property type="project" value="UniProtKB-SubCell"/>
</dbReference>
<evidence type="ECO:0000256" key="1">
    <source>
        <dbReference type="ARBA" id="ARBA00004305"/>
    </source>
</evidence>
<keyword evidence="7 10" id="KW-0143">Chaperone</keyword>
<evidence type="ECO:0000256" key="4">
    <source>
        <dbReference type="ARBA" id="ARBA00022801"/>
    </source>
</evidence>
<dbReference type="InterPro" id="IPR017853">
    <property type="entry name" value="GH"/>
</dbReference>
<evidence type="ECO:0000256" key="3">
    <source>
        <dbReference type="ARBA" id="ARBA00007495"/>
    </source>
</evidence>
<evidence type="ECO:0000256" key="2">
    <source>
        <dbReference type="ARBA" id="ARBA00006020"/>
    </source>
</evidence>
<evidence type="ECO:0000256" key="7">
    <source>
        <dbReference type="ARBA" id="ARBA00023186"/>
    </source>
</evidence>
<dbReference type="InterPro" id="IPR001000">
    <property type="entry name" value="GH10_dom"/>
</dbReference>
<dbReference type="PANTHER" id="PTHR13137">
    <property type="entry name" value="DC11 ACN9 HOMOLOG"/>
    <property type="match status" value="1"/>
</dbReference>
<keyword evidence="8" id="KW-0119">Carbohydrate metabolism</keyword>
<evidence type="ECO:0000256" key="5">
    <source>
        <dbReference type="ARBA" id="ARBA00022946"/>
    </source>
</evidence>
<dbReference type="GO" id="GO:0000272">
    <property type="term" value="P:polysaccharide catabolic process"/>
    <property type="evidence" value="ECO:0007669"/>
    <property type="project" value="UniProtKB-KW"/>
</dbReference>
<dbReference type="OrthoDB" id="278329at2759"/>
<feature type="compositionally biased region" description="Basic and acidic residues" evidence="11">
    <location>
        <begin position="1"/>
        <end position="15"/>
    </location>
</feature>
<gene>
    <name evidence="13" type="ORF">A7U60_g4154</name>
</gene>
<dbReference type="CDD" id="cd20270">
    <property type="entry name" value="Complex1_LYR_SDHAF3_LYRM10"/>
    <property type="match status" value="1"/>
</dbReference>
<comment type="subunit">
    <text evidence="10">Interacts with the iron-sulfur protein subunit within the SDH catalytic dimer.</text>
</comment>
<feature type="region of interest" description="Disordered" evidence="11">
    <location>
        <begin position="537"/>
        <end position="557"/>
    </location>
</feature>
<dbReference type="Proteomes" id="UP000757232">
    <property type="component" value="Unassembled WGS sequence"/>
</dbReference>
<accession>A0A9Q5N9G6</accession>
<dbReference type="SUPFAM" id="SSF51445">
    <property type="entry name" value="(Trans)glycosidases"/>
    <property type="match status" value="1"/>
</dbReference>
<keyword evidence="14" id="KW-1185">Reference proteome</keyword>
<dbReference type="Pfam" id="PF00331">
    <property type="entry name" value="Glyco_hydro_10"/>
    <property type="match status" value="2"/>
</dbReference>
<feature type="region of interest" description="Disordered" evidence="11">
    <location>
        <begin position="1"/>
        <end position="20"/>
    </location>
</feature>
<dbReference type="GO" id="GO:0031176">
    <property type="term" value="F:endo-1,4-beta-xylanase activity"/>
    <property type="evidence" value="ECO:0007669"/>
    <property type="project" value="UniProtKB-ARBA"/>
</dbReference>
<evidence type="ECO:0000256" key="9">
    <source>
        <dbReference type="ARBA" id="ARBA00023326"/>
    </source>
</evidence>
<keyword evidence="4" id="KW-0378">Hydrolase</keyword>
<proteinExistence type="inferred from homology"/>
<evidence type="ECO:0000313" key="14">
    <source>
        <dbReference type="Proteomes" id="UP000757232"/>
    </source>
</evidence>
<reference evidence="13" key="1">
    <citation type="submission" date="2016-06" db="EMBL/GenBank/DDBJ databases">
        <title>Draft Genome sequence of the fungus Inonotus baumii.</title>
        <authorList>
            <person name="Zhu H."/>
            <person name="Lin W."/>
        </authorList>
    </citation>
    <scope>NUCLEOTIDE SEQUENCE</scope>
    <source>
        <strain evidence="13">821</strain>
    </source>
</reference>
<dbReference type="GO" id="GO:0034553">
    <property type="term" value="P:mitochondrial respiratory chain complex II assembly"/>
    <property type="evidence" value="ECO:0007669"/>
    <property type="project" value="UniProtKB-UniRule"/>
</dbReference>
<feature type="domain" description="GH10" evidence="12">
    <location>
        <begin position="145"/>
        <end position="427"/>
    </location>
</feature>
<sequence>MRKYEKKKEEDKESENIPIDPVLLTESEQVVQQLSQTSAAFLISQSPVKSSSKPPFYLPGPESLLKVPHDLLSTIPETELEEKLQERIMEYIKRDAKLQGKIIDLEASLVLQNIYCERVRKQLQAKEESKKKSKAKGRLLGDGLPRLLTGDEFTQKVQEHEEYQLAVQTGKERRKKARSEYEKQVKEWKRLDTERKERNTRITSEWQAKVIEWEEERDAARREKRKPQWNKPKRGPLEPPIPKPKLSKEAEDDSELIDIENIEEADSSGSEHEVLLEDYGNVRQLKNAGVPIQGVGLQAHFIVGSLPGSLVQTMQQYADLGVEVRSPTNSRFRPGNNMDELAQIAITELDIRMTLPADSTKLQTQRNDYQTVIAACKQVSACVGVTIWDFTDKYSWVPNTFSGQGAACPWDENLNKKPAYEGILAGWNSATLLPPIPLYRGILRAHRNLPIEMRALGDDYVKAEFRRHKSIDNPLYIMGFLSQWKMYLDEMPKDKETAERWKGRKLDPTVFEKMSNEQIGQLYELMHATKVIWKSPTQLEAEAEEEEEKANGRGEER</sequence>
<comment type="function">
    <text evidence="10">Plays an essential role in the assembly of succinate dehydrogenase (SDH), an enzyme complex (also referred to as respiratory complex II) that is a component of both the tricarboxylic acid (TCA) cycle and the mitochondrial electron transport chain, and which couples the oxidation of succinate to fumarate with the reduction of ubiquinone (coenzyme Q) to ubiquinol. Promotes maturation of the iron-sulfur protein subunit of the SDH catalytic dimer, protecting it from the deleterious effects of oxidants. May act together with SDHAF1.</text>
</comment>
<protein>
    <recommendedName>
        <fullName evidence="10">Succinate dehydrogenase assembly factor 3</fullName>
        <shortName evidence="10">SDH assembly factor 3</shortName>
        <shortName evidence="10">SDHAF3</shortName>
    </recommendedName>
</protein>
<dbReference type="SMART" id="SM00633">
    <property type="entry name" value="Glyco_10"/>
    <property type="match status" value="1"/>
</dbReference>
<comment type="subcellular location">
    <subcellularLocation>
        <location evidence="1 10">Mitochondrion matrix</location>
    </subcellularLocation>
</comment>
<evidence type="ECO:0000256" key="8">
    <source>
        <dbReference type="ARBA" id="ARBA00023277"/>
    </source>
</evidence>
<keyword evidence="5" id="KW-0809">Transit peptide</keyword>
<keyword evidence="9" id="KW-0624">Polysaccharide degradation</keyword>
<dbReference type="GO" id="GO:0005758">
    <property type="term" value="C:mitochondrial intermembrane space"/>
    <property type="evidence" value="ECO:0007669"/>
    <property type="project" value="TreeGrafter"/>
</dbReference>
<evidence type="ECO:0000259" key="12">
    <source>
        <dbReference type="SMART" id="SM00633"/>
    </source>
</evidence>
<dbReference type="GO" id="GO:0006105">
    <property type="term" value="P:succinate metabolic process"/>
    <property type="evidence" value="ECO:0007669"/>
    <property type="project" value="TreeGrafter"/>
</dbReference>
<dbReference type="InterPro" id="IPR008381">
    <property type="entry name" value="SDHAF3/Sdh7"/>
</dbReference>
<dbReference type="PANTHER" id="PTHR13137:SF6">
    <property type="entry name" value="SUCCINATE DEHYDROGENASE ASSEMBLY FACTOR 3, MITOCHONDRIAL"/>
    <property type="match status" value="1"/>
</dbReference>
<evidence type="ECO:0000256" key="6">
    <source>
        <dbReference type="ARBA" id="ARBA00023128"/>
    </source>
</evidence>
<name>A0A9Q5N9G6_SANBA</name>
<feature type="region of interest" description="Disordered" evidence="11">
    <location>
        <begin position="217"/>
        <end position="252"/>
    </location>
</feature>
<organism evidence="13 14">
    <name type="scientific">Sanghuangporus baumii</name>
    <name type="common">Phellinus baumii</name>
    <dbReference type="NCBI Taxonomy" id="108892"/>
    <lineage>
        <taxon>Eukaryota</taxon>
        <taxon>Fungi</taxon>
        <taxon>Dikarya</taxon>
        <taxon>Basidiomycota</taxon>
        <taxon>Agaricomycotina</taxon>
        <taxon>Agaricomycetes</taxon>
        <taxon>Hymenochaetales</taxon>
        <taxon>Hymenochaetaceae</taxon>
        <taxon>Sanghuangporus</taxon>
    </lineage>
</organism>
<dbReference type="Gene3D" id="3.20.20.80">
    <property type="entry name" value="Glycosidases"/>
    <property type="match status" value="1"/>
</dbReference>
<comment type="caution">
    <text evidence="13">The sequence shown here is derived from an EMBL/GenBank/DDBJ whole genome shotgun (WGS) entry which is preliminary data.</text>
</comment>
<dbReference type="Pfam" id="PF13233">
    <property type="entry name" value="Complex1_LYR_2"/>
    <property type="match status" value="1"/>
</dbReference>
<evidence type="ECO:0000313" key="13">
    <source>
        <dbReference type="EMBL" id="OCB88681.1"/>
    </source>
</evidence>
<keyword evidence="6 10" id="KW-0496">Mitochondrion</keyword>
<evidence type="ECO:0000256" key="10">
    <source>
        <dbReference type="RuleBase" id="RU368039"/>
    </source>
</evidence>
<dbReference type="AlphaFoldDB" id="A0A9Q5N9G6"/>
<feature type="compositionally biased region" description="Basic residues" evidence="11">
    <location>
        <begin position="222"/>
        <end position="234"/>
    </location>
</feature>
<comment type="similarity">
    <text evidence="3">Belongs to the glycosyl hydrolase 10 (cellulase F) family.</text>
</comment>
<evidence type="ECO:0000256" key="11">
    <source>
        <dbReference type="SAM" id="MobiDB-lite"/>
    </source>
</evidence>